<dbReference type="PROSITE" id="PS01124">
    <property type="entry name" value="HTH_ARAC_FAMILY_2"/>
    <property type="match status" value="1"/>
</dbReference>
<evidence type="ECO:0000256" key="3">
    <source>
        <dbReference type="ARBA" id="ARBA00023163"/>
    </source>
</evidence>
<reference evidence="5 6" key="1">
    <citation type="submission" date="2019-11" db="EMBL/GenBank/DDBJ databases">
        <title>Draft genome sequence of Blautia luti DSM 14534T, isolated from human stool.</title>
        <authorList>
            <person name="Ortiz R."/>
            <person name="Melis-Arcos F."/>
            <person name="Covarrubias P."/>
            <person name="Cardenas J.P."/>
            <person name="Perez-Donoso J."/>
            <person name="Almonacid D."/>
        </authorList>
    </citation>
    <scope>NUCLEOTIDE SEQUENCE [LARGE SCALE GENOMIC DNA]</scope>
    <source>
        <strain evidence="5 6">DSM 14534</strain>
    </source>
</reference>
<dbReference type="SUPFAM" id="SSF51215">
    <property type="entry name" value="Regulatory protein AraC"/>
    <property type="match status" value="1"/>
</dbReference>
<dbReference type="Gene3D" id="1.10.10.60">
    <property type="entry name" value="Homeodomain-like"/>
    <property type="match status" value="2"/>
</dbReference>
<evidence type="ECO:0000256" key="1">
    <source>
        <dbReference type="ARBA" id="ARBA00023015"/>
    </source>
</evidence>
<dbReference type="SMART" id="SM00342">
    <property type="entry name" value="HTH_ARAC"/>
    <property type="match status" value="1"/>
</dbReference>
<protein>
    <submittedName>
        <fullName evidence="5">Helix-turn-helix domain-containing protein</fullName>
    </submittedName>
</protein>
<sequence length="296" mass="34556">MIHNLQGIHETVDYKADTQICLYYNEEAENYPPHWHPSFEVIMPVINDYRVVCGHNDYHIKEGEILVICPCMLHELFAPATGERIIFQPGLSHIKLKELDLITPLLSPAILITKEEYPQIYEHIHSLMLEIKDEYMNFTTYSEISIIAKFLEILVDIGRNHKAFHQQDGDRDIHHQKEYMEKFLFITDYISNHFSENLTLEEVASLAGFSKYHFARLFKQYTNSSFYKFLNQKRIEYAKSLLLDPELAVTEVAAQSGFSSLSAFLRMFKQLNLCTPTEFRSMYDSQLQKKPASGKK</sequence>
<evidence type="ECO:0000256" key="2">
    <source>
        <dbReference type="ARBA" id="ARBA00023125"/>
    </source>
</evidence>
<dbReference type="GO" id="GO:0043565">
    <property type="term" value="F:sequence-specific DNA binding"/>
    <property type="evidence" value="ECO:0007669"/>
    <property type="project" value="InterPro"/>
</dbReference>
<dbReference type="SUPFAM" id="SSF46689">
    <property type="entry name" value="Homeodomain-like"/>
    <property type="match status" value="2"/>
</dbReference>
<dbReference type="InterPro" id="IPR009057">
    <property type="entry name" value="Homeodomain-like_sf"/>
</dbReference>
<keyword evidence="1" id="KW-0805">Transcription regulation</keyword>
<dbReference type="PANTHER" id="PTHR43280:SF2">
    <property type="entry name" value="HTH-TYPE TRANSCRIPTIONAL REGULATOR EXSA"/>
    <property type="match status" value="1"/>
</dbReference>
<proteinExistence type="predicted"/>
<accession>A0A844GJ45</accession>
<keyword evidence="2" id="KW-0238">DNA-binding</keyword>
<organism evidence="5 6">
    <name type="scientific">Blautia luti DSM 14534 = JCM 17040</name>
    <dbReference type="NCBI Taxonomy" id="649762"/>
    <lineage>
        <taxon>Bacteria</taxon>
        <taxon>Bacillati</taxon>
        <taxon>Bacillota</taxon>
        <taxon>Clostridia</taxon>
        <taxon>Lachnospirales</taxon>
        <taxon>Lachnospiraceae</taxon>
        <taxon>Blautia</taxon>
    </lineage>
</organism>
<dbReference type="AlphaFoldDB" id="A0A844GJ45"/>
<dbReference type="InterPro" id="IPR037923">
    <property type="entry name" value="HTH-like"/>
</dbReference>
<comment type="caution">
    <text evidence="5">The sequence shown here is derived from an EMBL/GenBank/DDBJ whole genome shotgun (WGS) entry which is preliminary data.</text>
</comment>
<dbReference type="Gene3D" id="2.60.120.10">
    <property type="entry name" value="Jelly Rolls"/>
    <property type="match status" value="1"/>
</dbReference>
<dbReference type="InterPro" id="IPR014710">
    <property type="entry name" value="RmlC-like_jellyroll"/>
</dbReference>
<evidence type="ECO:0000259" key="4">
    <source>
        <dbReference type="PROSITE" id="PS01124"/>
    </source>
</evidence>
<dbReference type="InterPro" id="IPR018060">
    <property type="entry name" value="HTH_AraC"/>
</dbReference>
<evidence type="ECO:0000313" key="6">
    <source>
        <dbReference type="Proteomes" id="UP000437824"/>
    </source>
</evidence>
<feature type="domain" description="HTH araC/xylS-type" evidence="4">
    <location>
        <begin position="184"/>
        <end position="282"/>
    </location>
</feature>
<gene>
    <name evidence="5" type="ORF">GKZ57_12835</name>
</gene>
<keyword evidence="3" id="KW-0804">Transcription</keyword>
<name>A0A844GJ45_9FIRM</name>
<dbReference type="PANTHER" id="PTHR43280">
    <property type="entry name" value="ARAC-FAMILY TRANSCRIPTIONAL REGULATOR"/>
    <property type="match status" value="1"/>
</dbReference>
<dbReference type="Proteomes" id="UP000437824">
    <property type="component" value="Unassembled WGS sequence"/>
</dbReference>
<dbReference type="RefSeq" id="WP_154780694.1">
    <property type="nucleotide sequence ID" value="NZ_WMBC01000011.1"/>
</dbReference>
<dbReference type="EMBL" id="WMBC01000011">
    <property type="protein sequence ID" value="MTD62106.1"/>
    <property type="molecule type" value="Genomic_DNA"/>
</dbReference>
<evidence type="ECO:0000313" key="5">
    <source>
        <dbReference type="EMBL" id="MTD62106.1"/>
    </source>
</evidence>
<dbReference type="GO" id="GO:0003700">
    <property type="term" value="F:DNA-binding transcription factor activity"/>
    <property type="evidence" value="ECO:0007669"/>
    <property type="project" value="InterPro"/>
</dbReference>
<dbReference type="Pfam" id="PF12833">
    <property type="entry name" value="HTH_18"/>
    <property type="match status" value="1"/>
</dbReference>